<evidence type="ECO:0000313" key="2">
    <source>
        <dbReference type="Proteomes" id="UP000243406"/>
    </source>
</evidence>
<evidence type="ECO:0008006" key="3">
    <source>
        <dbReference type="Google" id="ProtNLM"/>
    </source>
</evidence>
<keyword evidence="2" id="KW-1185">Reference proteome</keyword>
<dbReference type="RefSeq" id="WP_079588842.1">
    <property type="nucleotide sequence ID" value="NZ_FUYN01000001.1"/>
</dbReference>
<dbReference type="Proteomes" id="UP000243406">
    <property type="component" value="Unassembled WGS sequence"/>
</dbReference>
<dbReference type="AlphaFoldDB" id="A0A1T5AAW5"/>
<proteinExistence type="predicted"/>
<dbReference type="Pfam" id="PF12952">
    <property type="entry name" value="DUF3841"/>
    <property type="match status" value="1"/>
</dbReference>
<evidence type="ECO:0000313" key="1">
    <source>
        <dbReference type="EMBL" id="SKB31823.1"/>
    </source>
</evidence>
<name>A0A1T5AAW5_9FIRM</name>
<gene>
    <name evidence="1" type="ORF">SAMN02745120_0914</name>
</gene>
<reference evidence="2" key="1">
    <citation type="submission" date="2017-02" db="EMBL/GenBank/DDBJ databases">
        <authorList>
            <person name="Varghese N."/>
            <person name="Submissions S."/>
        </authorList>
    </citation>
    <scope>NUCLEOTIDE SEQUENCE [LARGE SCALE GENOMIC DNA]</scope>
    <source>
        <strain evidence="2">ATCC 35199</strain>
    </source>
</reference>
<organism evidence="1 2">
    <name type="scientific">Acetoanaerobium noterae</name>
    <dbReference type="NCBI Taxonomy" id="745369"/>
    <lineage>
        <taxon>Bacteria</taxon>
        <taxon>Bacillati</taxon>
        <taxon>Bacillota</taxon>
        <taxon>Clostridia</taxon>
        <taxon>Peptostreptococcales</taxon>
        <taxon>Filifactoraceae</taxon>
        <taxon>Acetoanaerobium</taxon>
    </lineage>
</organism>
<accession>A0A1T5AAW5</accession>
<dbReference type="InterPro" id="IPR024211">
    <property type="entry name" value="DUF3841"/>
</dbReference>
<dbReference type="OrthoDB" id="1751953at2"/>
<dbReference type="EMBL" id="FUYN01000001">
    <property type="protein sequence ID" value="SKB31823.1"/>
    <property type="molecule type" value="Genomic_DNA"/>
</dbReference>
<sequence length="193" mass="22668">MKIENNSVSLYSSQTNLVVDKLDKDGVCFNKKEFVVRKYEEVAPIFVAAYSWFVNEAQNYVKGPPEAEYPYWAFADINNVESHADSTILKLNVPLTEAIYFDMQDWYKVLRLSYIGETAQDEAKFKKMLEAYGVKNESDVILTNFYPQLKREVQESWKRLFKHHENIKQGRNDDAINIQAALWQIKKEWIHTL</sequence>
<protein>
    <recommendedName>
        <fullName evidence="3">DUF3841 domain-containing protein</fullName>
    </recommendedName>
</protein>